<keyword evidence="2" id="KW-0436">Ligase</keyword>
<proteinExistence type="inferred from homology"/>
<gene>
    <name evidence="5" type="ORF">OKJ99_41035</name>
</gene>
<dbReference type="Pfam" id="PF13193">
    <property type="entry name" value="AMP-binding_C"/>
    <property type="match status" value="1"/>
</dbReference>
<dbReference type="PANTHER" id="PTHR43201:SF5">
    <property type="entry name" value="MEDIUM-CHAIN ACYL-COA LIGASE ACSF2, MITOCHONDRIAL"/>
    <property type="match status" value="1"/>
</dbReference>
<dbReference type="InterPro" id="IPR025110">
    <property type="entry name" value="AMP-bd_C"/>
</dbReference>
<dbReference type="Gene3D" id="3.30.300.30">
    <property type="match status" value="1"/>
</dbReference>
<feature type="domain" description="AMP-binding enzyme C-terminal" evidence="4">
    <location>
        <begin position="386"/>
        <end position="454"/>
    </location>
</feature>
<comment type="caution">
    <text evidence="5">The sequence shown here is derived from an EMBL/GenBank/DDBJ whole genome shotgun (WGS) entry which is preliminary data.</text>
</comment>
<keyword evidence="6" id="KW-1185">Reference proteome</keyword>
<dbReference type="InterPro" id="IPR042099">
    <property type="entry name" value="ANL_N_sf"/>
</dbReference>
<dbReference type="EMBL" id="JAOZYC010000202">
    <property type="protein sequence ID" value="MEB8343880.1"/>
    <property type="molecule type" value="Genomic_DNA"/>
</dbReference>
<accession>A0ABU6FIK0</accession>
<dbReference type="InterPro" id="IPR000873">
    <property type="entry name" value="AMP-dep_synth/lig_dom"/>
</dbReference>
<dbReference type="SUPFAM" id="SSF56801">
    <property type="entry name" value="Acetyl-CoA synthetase-like"/>
    <property type="match status" value="1"/>
</dbReference>
<evidence type="ECO:0000313" key="5">
    <source>
        <dbReference type="EMBL" id="MEB8343880.1"/>
    </source>
</evidence>
<dbReference type="PANTHER" id="PTHR43201">
    <property type="entry name" value="ACYL-COA SYNTHETASE"/>
    <property type="match status" value="1"/>
</dbReference>
<dbReference type="Proteomes" id="UP001354931">
    <property type="component" value="Unassembled WGS sequence"/>
</dbReference>
<reference evidence="5 6" key="1">
    <citation type="submission" date="2022-10" db="EMBL/GenBank/DDBJ databases">
        <authorList>
            <person name="Xie J."/>
            <person name="Shen N."/>
        </authorList>
    </citation>
    <scope>NUCLEOTIDE SEQUENCE [LARGE SCALE GENOMIC DNA]</scope>
    <source>
        <strain evidence="5 6">YIM65594</strain>
    </source>
</reference>
<protein>
    <submittedName>
        <fullName evidence="5">AMP-binding protein</fullName>
    </submittedName>
</protein>
<organism evidence="5 6">
    <name type="scientific">Streptomyces endophyticus</name>
    <dbReference type="NCBI Taxonomy" id="714166"/>
    <lineage>
        <taxon>Bacteria</taxon>
        <taxon>Bacillati</taxon>
        <taxon>Actinomycetota</taxon>
        <taxon>Actinomycetes</taxon>
        <taxon>Kitasatosporales</taxon>
        <taxon>Streptomycetaceae</taxon>
        <taxon>Streptomyces</taxon>
    </lineage>
</organism>
<feature type="domain" description="AMP-dependent synthetase/ligase" evidence="3">
    <location>
        <begin position="15"/>
        <end position="345"/>
    </location>
</feature>
<dbReference type="Gene3D" id="3.40.50.12780">
    <property type="entry name" value="N-terminal domain of ligase-like"/>
    <property type="match status" value="1"/>
</dbReference>
<dbReference type="InterPro" id="IPR045851">
    <property type="entry name" value="AMP-bd_C_sf"/>
</dbReference>
<comment type="similarity">
    <text evidence="1">Belongs to the ATP-dependent AMP-binding enzyme family.</text>
</comment>
<dbReference type="Pfam" id="PF00501">
    <property type="entry name" value="AMP-binding"/>
    <property type="match status" value="1"/>
</dbReference>
<evidence type="ECO:0000256" key="1">
    <source>
        <dbReference type="ARBA" id="ARBA00006432"/>
    </source>
</evidence>
<sequence length="466" mass="48142">MATSALTVTGLADLLDRQARARPHSPALLVGDERVPLSYEALDALADRMAGRFAAAGLRAGDVLGLALGNTAEFVGALLGAARAGVVAAPLDPALPEAELRARIDGLGARAVLGTDGLAAVEVGAGASRRMRPDHALVLFTAGATGRARGVPLTHANVAASVHNVCATYALGPEDATVAVMPFFHGHGLFASLLSTLASGGRVLLPAGGRFSAGTFWADLRAAGASWFTAVPTIHEALLDRSSEAADLDAPPPLRFVRSCGAPLNAASQRALERMFGAPLLSAYGMTEAAHQIASEPLPERGPLKHGTVGRATGVGLRIVGQDGRVCPAGVRGEVWVRGPSVAGGGDGWLRTRDLGWLDEDGYLSLAGRIESLIVRRGRTISPEYVEDVLAGCPSVAEAAVFAVADRVDAAVVVRGEECVSPSEILRYCRGRLAAVAVPDRVVLVAALPRTAQGGLDRLAVRERYG</sequence>
<evidence type="ECO:0000259" key="4">
    <source>
        <dbReference type="Pfam" id="PF13193"/>
    </source>
</evidence>
<name>A0ABU6FIK0_9ACTN</name>
<dbReference type="RefSeq" id="WP_326023648.1">
    <property type="nucleotide sequence ID" value="NZ_JAOZYC010000202.1"/>
</dbReference>
<evidence type="ECO:0000256" key="2">
    <source>
        <dbReference type="ARBA" id="ARBA00022598"/>
    </source>
</evidence>
<evidence type="ECO:0000259" key="3">
    <source>
        <dbReference type="Pfam" id="PF00501"/>
    </source>
</evidence>
<evidence type="ECO:0000313" key="6">
    <source>
        <dbReference type="Proteomes" id="UP001354931"/>
    </source>
</evidence>